<organism evidence="3 4">
    <name type="scientific">Monoraphidium neglectum</name>
    <dbReference type="NCBI Taxonomy" id="145388"/>
    <lineage>
        <taxon>Eukaryota</taxon>
        <taxon>Viridiplantae</taxon>
        <taxon>Chlorophyta</taxon>
        <taxon>core chlorophytes</taxon>
        <taxon>Chlorophyceae</taxon>
        <taxon>CS clade</taxon>
        <taxon>Sphaeropleales</taxon>
        <taxon>Selenastraceae</taxon>
        <taxon>Monoraphidium</taxon>
    </lineage>
</organism>
<dbReference type="RefSeq" id="XP_013902376.1">
    <property type="nucleotide sequence ID" value="XM_014046922.1"/>
</dbReference>
<dbReference type="OrthoDB" id="66620at2759"/>
<dbReference type="EMBL" id="KK100867">
    <property type="protein sequence ID" value="KIZ03357.1"/>
    <property type="molecule type" value="Genomic_DNA"/>
</dbReference>
<proteinExistence type="predicted"/>
<keyword evidence="2" id="KW-1133">Transmembrane helix</keyword>
<dbReference type="STRING" id="145388.A0A0D2MSG5"/>
<dbReference type="AlphaFoldDB" id="A0A0D2MSG5"/>
<evidence type="ECO:0000256" key="2">
    <source>
        <dbReference type="SAM" id="Phobius"/>
    </source>
</evidence>
<sequence>MNIANGFVVTYPSLPVYWQWVNRLVPNTWVLYGIAASQLSDLDTPIAFGGRTYAMSDFLERVWGYTYDMRWWCVLIVFANMLFYRVASILALRYFRFLKR</sequence>
<dbReference type="PANTHER" id="PTHR19241">
    <property type="entry name" value="ATP-BINDING CASSETTE TRANSPORTER"/>
    <property type="match status" value="1"/>
</dbReference>
<gene>
    <name evidence="3" type="ORF">MNEG_4601</name>
</gene>
<feature type="transmembrane region" description="Helical" evidence="2">
    <location>
        <begin position="69"/>
        <end position="95"/>
    </location>
</feature>
<keyword evidence="2" id="KW-0472">Membrane</keyword>
<dbReference type="KEGG" id="mng:MNEG_4601"/>
<accession>A0A0D2MSG5</accession>
<evidence type="ECO:0000313" key="4">
    <source>
        <dbReference type="Proteomes" id="UP000054498"/>
    </source>
</evidence>
<evidence type="ECO:0000256" key="1">
    <source>
        <dbReference type="ARBA" id="ARBA00022448"/>
    </source>
</evidence>
<dbReference type="Proteomes" id="UP000054498">
    <property type="component" value="Unassembled WGS sequence"/>
</dbReference>
<keyword evidence="4" id="KW-1185">Reference proteome</keyword>
<evidence type="ECO:0008006" key="5">
    <source>
        <dbReference type="Google" id="ProtNLM"/>
    </source>
</evidence>
<evidence type="ECO:0000313" key="3">
    <source>
        <dbReference type="EMBL" id="KIZ03357.1"/>
    </source>
</evidence>
<protein>
    <recommendedName>
        <fullName evidence="5">ABC-2 type transporter domain-containing protein</fullName>
    </recommendedName>
</protein>
<reference evidence="3 4" key="1">
    <citation type="journal article" date="2013" name="BMC Genomics">
        <title>Reconstruction of the lipid metabolism for the microalga Monoraphidium neglectum from its genome sequence reveals characteristics suitable for biofuel production.</title>
        <authorList>
            <person name="Bogen C."/>
            <person name="Al-Dilaimi A."/>
            <person name="Albersmeier A."/>
            <person name="Wichmann J."/>
            <person name="Grundmann M."/>
            <person name="Rupp O."/>
            <person name="Lauersen K.J."/>
            <person name="Blifernez-Klassen O."/>
            <person name="Kalinowski J."/>
            <person name="Goesmann A."/>
            <person name="Mussgnug J.H."/>
            <person name="Kruse O."/>
        </authorList>
    </citation>
    <scope>NUCLEOTIDE SEQUENCE [LARGE SCALE GENOMIC DNA]</scope>
    <source>
        <strain evidence="3 4">SAG 48.87</strain>
    </source>
</reference>
<keyword evidence="1" id="KW-0813">Transport</keyword>
<keyword evidence="2" id="KW-0812">Transmembrane</keyword>
<name>A0A0D2MSG5_9CHLO</name>
<dbReference type="GeneID" id="25737478"/>